<reference evidence="2 3" key="1">
    <citation type="submission" date="2024-09" db="EMBL/GenBank/DDBJ databases">
        <authorList>
            <person name="Sun Q."/>
            <person name="Mori K."/>
        </authorList>
    </citation>
    <scope>NUCLEOTIDE SEQUENCE [LARGE SCALE GENOMIC DNA]</scope>
    <source>
        <strain evidence="2 3">CCM 7759</strain>
    </source>
</reference>
<dbReference type="Proteomes" id="UP001589776">
    <property type="component" value="Unassembled WGS sequence"/>
</dbReference>
<sequence length="56" mass="6742">MKDEADGSPLLEVVLNHDREFLMWVNSYGPDAEILEPASYRDAMREQLERWRELYR</sequence>
<evidence type="ECO:0000313" key="2">
    <source>
        <dbReference type="EMBL" id="MFC0212170.1"/>
    </source>
</evidence>
<organism evidence="2 3">
    <name type="scientific">Paenibacillus chartarius</name>
    <dbReference type="NCBI Taxonomy" id="747481"/>
    <lineage>
        <taxon>Bacteria</taxon>
        <taxon>Bacillati</taxon>
        <taxon>Bacillota</taxon>
        <taxon>Bacilli</taxon>
        <taxon>Bacillales</taxon>
        <taxon>Paenibacillaceae</taxon>
        <taxon>Paenibacillus</taxon>
    </lineage>
</organism>
<feature type="domain" description="WCX" evidence="1">
    <location>
        <begin position="4"/>
        <end position="51"/>
    </location>
</feature>
<protein>
    <submittedName>
        <fullName evidence="2">WYL domain-containing protein</fullName>
    </submittedName>
</protein>
<comment type="caution">
    <text evidence="2">The sequence shown here is derived from an EMBL/GenBank/DDBJ whole genome shotgun (WGS) entry which is preliminary data.</text>
</comment>
<evidence type="ECO:0000313" key="3">
    <source>
        <dbReference type="Proteomes" id="UP001589776"/>
    </source>
</evidence>
<evidence type="ECO:0000259" key="1">
    <source>
        <dbReference type="Pfam" id="PF25583"/>
    </source>
</evidence>
<dbReference type="RefSeq" id="WP_377469274.1">
    <property type="nucleotide sequence ID" value="NZ_JBHLWN010000027.1"/>
</dbReference>
<dbReference type="Pfam" id="PF25583">
    <property type="entry name" value="WCX"/>
    <property type="match status" value="1"/>
</dbReference>
<accession>A0ABV6DHP6</accession>
<proteinExistence type="predicted"/>
<dbReference type="EMBL" id="JBHLWN010000027">
    <property type="protein sequence ID" value="MFC0212170.1"/>
    <property type="molecule type" value="Genomic_DNA"/>
</dbReference>
<dbReference type="InterPro" id="IPR057727">
    <property type="entry name" value="WCX_dom"/>
</dbReference>
<name>A0ABV6DHP6_9BACL</name>
<keyword evidence="3" id="KW-1185">Reference proteome</keyword>
<gene>
    <name evidence="2" type="ORF">ACFFK0_06815</name>
</gene>